<sequence length="78" mass="8523">MTLPENIAEMIEKRLREIGADGLCDAMGQNCISGCEINDLMPCDEPDFETCIAGEYNPCPTSPTGFKMSPLKVKRGKP</sequence>
<evidence type="ECO:0000313" key="1">
    <source>
        <dbReference type="EMBL" id="QJA75371.1"/>
    </source>
</evidence>
<name>A0A6M3K169_9ZZZZ</name>
<dbReference type="AlphaFoldDB" id="A0A6M3K169"/>
<proteinExistence type="predicted"/>
<gene>
    <name evidence="1" type="ORF">MM415A01799_0007</name>
    <name evidence="2" type="ORF">MM415B03207_0006</name>
</gene>
<evidence type="ECO:0000313" key="2">
    <source>
        <dbReference type="EMBL" id="QJA92018.1"/>
    </source>
</evidence>
<reference evidence="1" key="1">
    <citation type="submission" date="2020-03" db="EMBL/GenBank/DDBJ databases">
        <title>The deep terrestrial virosphere.</title>
        <authorList>
            <person name="Holmfeldt K."/>
            <person name="Nilsson E."/>
            <person name="Simone D."/>
            <person name="Lopez-Fernandez M."/>
            <person name="Wu X."/>
            <person name="de Brujin I."/>
            <person name="Lundin D."/>
            <person name="Andersson A."/>
            <person name="Bertilsson S."/>
            <person name="Dopson M."/>
        </authorList>
    </citation>
    <scope>NUCLEOTIDE SEQUENCE</scope>
    <source>
        <strain evidence="1">MM415A01799</strain>
        <strain evidence="2">MM415B03207</strain>
    </source>
</reference>
<dbReference type="EMBL" id="MT143031">
    <property type="protein sequence ID" value="QJA92018.1"/>
    <property type="molecule type" value="Genomic_DNA"/>
</dbReference>
<accession>A0A6M3K169</accession>
<dbReference type="EMBL" id="MT142159">
    <property type="protein sequence ID" value="QJA75371.1"/>
    <property type="molecule type" value="Genomic_DNA"/>
</dbReference>
<organism evidence="1">
    <name type="scientific">viral metagenome</name>
    <dbReference type="NCBI Taxonomy" id="1070528"/>
    <lineage>
        <taxon>unclassified sequences</taxon>
        <taxon>metagenomes</taxon>
        <taxon>organismal metagenomes</taxon>
    </lineage>
</organism>
<protein>
    <submittedName>
        <fullName evidence="1">Uncharacterized protein</fullName>
    </submittedName>
</protein>